<name>A0A0C3D2D9_OIDMZ</name>
<dbReference type="OrthoDB" id="4232626at2759"/>
<reference evidence="2" key="2">
    <citation type="submission" date="2015-01" db="EMBL/GenBank/DDBJ databases">
        <title>Evolutionary Origins and Diversification of the Mycorrhizal Mutualists.</title>
        <authorList>
            <consortium name="DOE Joint Genome Institute"/>
            <consortium name="Mycorrhizal Genomics Consortium"/>
            <person name="Kohler A."/>
            <person name="Kuo A."/>
            <person name="Nagy L.G."/>
            <person name="Floudas D."/>
            <person name="Copeland A."/>
            <person name="Barry K.W."/>
            <person name="Cichocki N."/>
            <person name="Veneault-Fourrey C."/>
            <person name="LaButti K."/>
            <person name="Lindquist E.A."/>
            <person name="Lipzen A."/>
            <person name="Lundell T."/>
            <person name="Morin E."/>
            <person name="Murat C."/>
            <person name="Riley R."/>
            <person name="Ohm R."/>
            <person name="Sun H."/>
            <person name="Tunlid A."/>
            <person name="Henrissat B."/>
            <person name="Grigoriev I.V."/>
            <person name="Hibbett D.S."/>
            <person name="Martin F."/>
        </authorList>
    </citation>
    <scope>NUCLEOTIDE SEQUENCE [LARGE SCALE GENOMIC DNA]</scope>
    <source>
        <strain evidence="2">Zn</strain>
    </source>
</reference>
<evidence type="ECO:0000313" key="2">
    <source>
        <dbReference type="Proteomes" id="UP000054321"/>
    </source>
</evidence>
<dbReference type="AlphaFoldDB" id="A0A0C3D2D9"/>
<dbReference type="HOGENOM" id="CLU_187847_0_0_1"/>
<sequence>MGSPTSSDETDLYDPWELFEFSSQQNTQADKLGLCRYADWDPDRAYDEDPPIYIHYSIEWKIAVNKRAITLKDTAEFGSRTCRILGTLPRG</sequence>
<proteinExistence type="predicted"/>
<accession>A0A0C3D2D9</accession>
<dbReference type="EMBL" id="KN832885">
    <property type="protein sequence ID" value="KIM96072.1"/>
    <property type="molecule type" value="Genomic_DNA"/>
</dbReference>
<dbReference type="Proteomes" id="UP000054321">
    <property type="component" value="Unassembled WGS sequence"/>
</dbReference>
<reference evidence="1 2" key="1">
    <citation type="submission" date="2014-04" db="EMBL/GenBank/DDBJ databases">
        <authorList>
            <consortium name="DOE Joint Genome Institute"/>
            <person name="Kuo A."/>
            <person name="Martino E."/>
            <person name="Perotto S."/>
            <person name="Kohler A."/>
            <person name="Nagy L.G."/>
            <person name="Floudas D."/>
            <person name="Copeland A."/>
            <person name="Barry K.W."/>
            <person name="Cichocki N."/>
            <person name="Veneault-Fourrey C."/>
            <person name="LaButti K."/>
            <person name="Lindquist E.A."/>
            <person name="Lipzen A."/>
            <person name="Lundell T."/>
            <person name="Morin E."/>
            <person name="Murat C."/>
            <person name="Sun H."/>
            <person name="Tunlid A."/>
            <person name="Henrissat B."/>
            <person name="Grigoriev I.V."/>
            <person name="Hibbett D.S."/>
            <person name="Martin F."/>
            <person name="Nordberg H.P."/>
            <person name="Cantor M.N."/>
            <person name="Hua S.X."/>
        </authorList>
    </citation>
    <scope>NUCLEOTIDE SEQUENCE [LARGE SCALE GENOMIC DNA]</scope>
    <source>
        <strain evidence="1 2">Zn</strain>
    </source>
</reference>
<evidence type="ECO:0000313" key="1">
    <source>
        <dbReference type="EMBL" id="KIM96072.1"/>
    </source>
</evidence>
<organism evidence="1 2">
    <name type="scientific">Oidiodendron maius (strain Zn)</name>
    <dbReference type="NCBI Taxonomy" id="913774"/>
    <lineage>
        <taxon>Eukaryota</taxon>
        <taxon>Fungi</taxon>
        <taxon>Dikarya</taxon>
        <taxon>Ascomycota</taxon>
        <taxon>Pezizomycotina</taxon>
        <taxon>Leotiomycetes</taxon>
        <taxon>Leotiomycetes incertae sedis</taxon>
        <taxon>Myxotrichaceae</taxon>
        <taxon>Oidiodendron</taxon>
    </lineage>
</organism>
<keyword evidence="2" id="KW-1185">Reference proteome</keyword>
<protein>
    <submittedName>
        <fullName evidence="1">Uncharacterized protein</fullName>
    </submittedName>
</protein>
<gene>
    <name evidence="1" type="ORF">OIDMADRAFT_20950</name>
</gene>
<dbReference type="InParanoid" id="A0A0C3D2D9"/>